<evidence type="ECO:0000259" key="1">
    <source>
        <dbReference type="PROSITE" id="PS50086"/>
    </source>
</evidence>
<sequence>MPRTLRGRSEVVLNHPGPEEKKHALLPKQWKNLFTPDGKVTDGGVKFLKEVLSGGVDPSIRAEVWLFLLGV</sequence>
<name>A0AAW1VT11_RUBAR</name>
<dbReference type="InterPro" id="IPR035969">
    <property type="entry name" value="Rab-GAP_TBC_sf"/>
</dbReference>
<protein>
    <recommendedName>
        <fullName evidence="1">Rab-GAP TBC domain-containing protein</fullName>
    </recommendedName>
</protein>
<gene>
    <name evidence="2" type="ORF">M0R45_035410</name>
</gene>
<dbReference type="EMBL" id="JBEDUW010000007">
    <property type="protein sequence ID" value="KAK9911503.1"/>
    <property type="molecule type" value="Genomic_DNA"/>
</dbReference>
<feature type="domain" description="Rab-GAP TBC" evidence="1">
    <location>
        <begin position="55"/>
        <end position="71"/>
    </location>
</feature>
<accession>A0AAW1VT11</accession>
<keyword evidence="3" id="KW-1185">Reference proteome</keyword>
<evidence type="ECO:0000313" key="2">
    <source>
        <dbReference type="EMBL" id="KAK9911503.1"/>
    </source>
</evidence>
<evidence type="ECO:0000313" key="3">
    <source>
        <dbReference type="Proteomes" id="UP001457282"/>
    </source>
</evidence>
<comment type="caution">
    <text evidence="2">The sequence shown here is derived from an EMBL/GenBank/DDBJ whole genome shotgun (WGS) entry which is preliminary data.</text>
</comment>
<reference evidence="2 3" key="1">
    <citation type="journal article" date="2023" name="G3 (Bethesda)">
        <title>A chromosome-length genome assembly and annotation of blackberry (Rubus argutus, cv. 'Hillquist').</title>
        <authorList>
            <person name="Bruna T."/>
            <person name="Aryal R."/>
            <person name="Dudchenko O."/>
            <person name="Sargent D.J."/>
            <person name="Mead D."/>
            <person name="Buti M."/>
            <person name="Cavallini A."/>
            <person name="Hytonen T."/>
            <person name="Andres J."/>
            <person name="Pham M."/>
            <person name="Weisz D."/>
            <person name="Mascagni F."/>
            <person name="Usai G."/>
            <person name="Natali L."/>
            <person name="Bassil N."/>
            <person name="Fernandez G.E."/>
            <person name="Lomsadze A."/>
            <person name="Armour M."/>
            <person name="Olukolu B."/>
            <person name="Poorten T."/>
            <person name="Britton C."/>
            <person name="Davik J."/>
            <person name="Ashrafi H."/>
            <person name="Aiden E.L."/>
            <person name="Borodovsky M."/>
            <person name="Worthington M."/>
        </authorList>
    </citation>
    <scope>NUCLEOTIDE SEQUENCE [LARGE SCALE GENOMIC DNA]</scope>
    <source>
        <strain evidence="2">PI 553951</strain>
    </source>
</reference>
<dbReference type="SUPFAM" id="SSF47923">
    <property type="entry name" value="Ypt/Rab-GAP domain of gyp1p"/>
    <property type="match status" value="1"/>
</dbReference>
<dbReference type="AlphaFoldDB" id="A0AAW1VT11"/>
<dbReference type="PROSITE" id="PS50086">
    <property type="entry name" value="TBC_RABGAP"/>
    <property type="match status" value="1"/>
</dbReference>
<organism evidence="2 3">
    <name type="scientific">Rubus argutus</name>
    <name type="common">Southern blackberry</name>
    <dbReference type="NCBI Taxonomy" id="59490"/>
    <lineage>
        <taxon>Eukaryota</taxon>
        <taxon>Viridiplantae</taxon>
        <taxon>Streptophyta</taxon>
        <taxon>Embryophyta</taxon>
        <taxon>Tracheophyta</taxon>
        <taxon>Spermatophyta</taxon>
        <taxon>Magnoliopsida</taxon>
        <taxon>eudicotyledons</taxon>
        <taxon>Gunneridae</taxon>
        <taxon>Pentapetalae</taxon>
        <taxon>rosids</taxon>
        <taxon>fabids</taxon>
        <taxon>Rosales</taxon>
        <taxon>Rosaceae</taxon>
        <taxon>Rosoideae</taxon>
        <taxon>Rosoideae incertae sedis</taxon>
        <taxon>Rubus</taxon>
    </lineage>
</organism>
<proteinExistence type="predicted"/>
<dbReference type="InterPro" id="IPR000195">
    <property type="entry name" value="Rab-GAP-TBC_dom"/>
</dbReference>
<dbReference type="Proteomes" id="UP001457282">
    <property type="component" value="Unassembled WGS sequence"/>
</dbReference>